<keyword evidence="2" id="KW-1185">Reference proteome</keyword>
<accession>A0ACB8GLF6</accession>
<protein>
    <submittedName>
        <fullName evidence="1">Protein dml-1</fullName>
    </submittedName>
</protein>
<reference evidence="1" key="1">
    <citation type="submission" date="2021-10" db="EMBL/GenBank/DDBJ databases">
        <title>Psilocybe cubensis genome.</title>
        <authorList>
            <person name="Mckernan K.J."/>
            <person name="Crawford S."/>
            <person name="Trippe A."/>
            <person name="Kane L.T."/>
            <person name="Mclaughlin S."/>
        </authorList>
    </citation>
    <scope>NUCLEOTIDE SEQUENCE</scope>
    <source>
        <strain evidence="1">MGC-MH-2018</strain>
    </source>
</reference>
<name>A0ACB8GLF6_PSICU</name>
<comment type="caution">
    <text evidence="1">The sequence shown here is derived from an EMBL/GenBank/DDBJ whole genome shotgun (WGS) entry which is preliminary data.</text>
</comment>
<organism evidence="1 2">
    <name type="scientific">Psilocybe cubensis</name>
    <name type="common">Psychedelic mushroom</name>
    <name type="synonym">Stropharia cubensis</name>
    <dbReference type="NCBI Taxonomy" id="181762"/>
    <lineage>
        <taxon>Eukaryota</taxon>
        <taxon>Fungi</taxon>
        <taxon>Dikarya</taxon>
        <taxon>Basidiomycota</taxon>
        <taxon>Agaricomycotina</taxon>
        <taxon>Agaricomycetes</taxon>
        <taxon>Agaricomycetidae</taxon>
        <taxon>Agaricales</taxon>
        <taxon>Agaricineae</taxon>
        <taxon>Strophariaceae</taxon>
        <taxon>Psilocybe</taxon>
    </lineage>
</organism>
<evidence type="ECO:0000313" key="2">
    <source>
        <dbReference type="Proteomes" id="UP000664032"/>
    </source>
</evidence>
<evidence type="ECO:0000313" key="1">
    <source>
        <dbReference type="EMBL" id="KAH9476523.1"/>
    </source>
</evidence>
<dbReference type="EMBL" id="JAFIQS020000010">
    <property type="protein sequence ID" value="KAH9476523.1"/>
    <property type="molecule type" value="Genomic_DNA"/>
</dbReference>
<dbReference type="Proteomes" id="UP000664032">
    <property type="component" value="Unassembled WGS sequence"/>
</dbReference>
<sequence length="444" mass="50341">MKEIIYLQAGKLANYTGTHFWNAQESYLQSEEPYTAPDISFCESIDSQNISTLCPRLITFDHKSNFGALGSLNTLGGEDIEIESLSNTWYENGELVEYKQDRISKSAFQSSLEEDEDKNQSSDLVLIQDFRYWSDYSRVYYLPRTLQKIPDPPEWETTNVDLNHGLEVFTRLNEETELMDGTLRLFVEDCDNIQGVQLINDTDTFGSFMGTFFTHFRDEYPKLPSFSFPILSGATSDYDAPTSLYHQSAILSAHVETCTLPFRLPHNHYDIPSVSGHLNYRGTSPFSELSGSFPRVDFTRDIANFSSEESVKSPYCRWDVTRGLTPKQIGEYDTWSTQNLCVKSSVHAHALPLPNSFPIFNASESPKSKKNSEVAEVYSSLSASSNSSKMFRKYAMFIDECGKRRTTTTASIDIPVDDLRELANDLWTMHDNASEETEALAISD</sequence>
<gene>
    <name evidence="1" type="ORF">JR316_0010435</name>
</gene>
<proteinExistence type="predicted"/>